<dbReference type="CDD" id="cd04645">
    <property type="entry name" value="LbH_gamma_CA_like"/>
    <property type="match status" value="1"/>
</dbReference>
<dbReference type="InterPro" id="IPR001451">
    <property type="entry name" value="Hexapep"/>
</dbReference>
<accession>A0AAW1QFL1</accession>
<dbReference type="PANTHER" id="PTHR13061">
    <property type="entry name" value="DYNACTIN SUBUNIT P25"/>
    <property type="match status" value="1"/>
</dbReference>
<comment type="similarity">
    <text evidence="1">Belongs to the gamma-class carbonic anhydrase family.</text>
</comment>
<organism evidence="3 4">
    <name type="scientific">[Myrmecia] bisecta</name>
    <dbReference type="NCBI Taxonomy" id="41462"/>
    <lineage>
        <taxon>Eukaryota</taxon>
        <taxon>Viridiplantae</taxon>
        <taxon>Chlorophyta</taxon>
        <taxon>core chlorophytes</taxon>
        <taxon>Trebouxiophyceae</taxon>
        <taxon>Trebouxiales</taxon>
        <taxon>Trebouxiaceae</taxon>
        <taxon>Myrmecia</taxon>
    </lineage>
</organism>
<dbReference type="Gene3D" id="2.160.10.10">
    <property type="entry name" value="Hexapeptide repeat proteins"/>
    <property type="match status" value="1"/>
</dbReference>
<evidence type="ECO:0000313" key="4">
    <source>
        <dbReference type="Proteomes" id="UP001489004"/>
    </source>
</evidence>
<comment type="subcellular location">
    <subcellularLocation>
        <location evidence="2">Mitochondrion membrane</location>
        <topology evidence="2">Peripheral membrane protein</topology>
        <orientation evidence="2">Matrix side</orientation>
    </subcellularLocation>
</comment>
<dbReference type="InterPro" id="IPR011004">
    <property type="entry name" value="Trimer_LpxA-like_sf"/>
</dbReference>
<evidence type="ECO:0008006" key="5">
    <source>
        <dbReference type="Google" id="ProtNLM"/>
    </source>
</evidence>
<dbReference type="InterPro" id="IPR047324">
    <property type="entry name" value="LbH_gamma_CA-like"/>
</dbReference>
<dbReference type="Proteomes" id="UP001489004">
    <property type="component" value="Unassembled WGS sequence"/>
</dbReference>
<keyword evidence="4" id="KW-1185">Reference proteome</keyword>
<evidence type="ECO:0000313" key="3">
    <source>
        <dbReference type="EMBL" id="KAK9820246.1"/>
    </source>
</evidence>
<dbReference type="Pfam" id="PF00132">
    <property type="entry name" value="Hexapep"/>
    <property type="match status" value="1"/>
</dbReference>
<evidence type="ECO:0000256" key="1">
    <source>
        <dbReference type="ARBA" id="ARBA00023595"/>
    </source>
</evidence>
<dbReference type="InterPro" id="IPR050484">
    <property type="entry name" value="Transf_Hexapept/Carb_Anhydrase"/>
</dbReference>
<sequence>MSSLLYQVGFWIRETGQALDRVGCRLQNNKAFVEEIWRHRPVMNLSTRKPDVAPDAFIAPSAAVIGDVSLGKFSSVWYGCVLRGDEGQITVGENSNLQDGSVVRTAGTYLHNRPAATQIGKNVTVGHFATLNGCTIEDESLIGMGATLLEGVRVEKNAMVAAGAVVQAGTVVPSGQVWGGNPARFLRALKPEEKAFMVTSAERYAALSAEHKKEVDKPLEQLAASRRS</sequence>
<gene>
    <name evidence="3" type="ORF">WJX72_007955</name>
</gene>
<dbReference type="AlphaFoldDB" id="A0AAW1QFL1"/>
<dbReference type="GO" id="GO:0031966">
    <property type="term" value="C:mitochondrial membrane"/>
    <property type="evidence" value="ECO:0007669"/>
    <property type="project" value="UniProtKB-SubCell"/>
</dbReference>
<name>A0AAW1QFL1_9CHLO</name>
<dbReference type="SUPFAM" id="SSF51161">
    <property type="entry name" value="Trimeric LpxA-like enzymes"/>
    <property type="match status" value="1"/>
</dbReference>
<dbReference type="EMBL" id="JALJOR010000003">
    <property type="protein sequence ID" value="KAK9820246.1"/>
    <property type="molecule type" value="Genomic_DNA"/>
</dbReference>
<comment type="caution">
    <text evidence="3">The sequence shown here is derived from an EMBL/GenBank/DDBJ whole genome shotgun (WGS) entry which is preliminary data.</text>
</comment>
<reference evidence="3 4" key="1">
    <citation type="journal article" date="2024" name="Nat. Commun.">
        <title>Phylogenomics reveals the evolutionary origins of lichenization in chlorophyte algae.</title>
        <authorList>
            <person name="Puginier C."/>
            <person name="Libourel C."/>
            <person name="Otte J."/>
            <person name="Skaloud P."/>
            <person name="Haon M."/>
            <person name="Grisel S."/>
            <person name="Petersen M."/>
            <person name="Berrin J.G."/>
            <person name="Delaux P.M."/>
            <person name="Dal Grande F."/>
            <person name="Keller J."/>
        </authorList>
    </citation>
    <scope>NUCLEOTIDE SEQUENCE [LARGE SCALE GENOMIC DNA]</scope>
    <source>
        <strain evidence="3 4">SAG 2043</strain>
    </source>
</reference>
<protein>
    <recommendedName>
        <fullName evidence="5">Gamma carbonic anhydrase</fullName>
    </recommendedName>
</protein>
<dbReference type="PANTHER" id="PTHR13061:SF50">
    <property type="entry name" value="GAMMA CARBONIC ANHYDRASE 1, MITOCHONDRIAL"/>
    <property type="match status" value="1"/>
</dbReference>
<evidence type="ECO:0000256" key="2">
    <source>
        <dbReference type="ARBA" id="ARBA00034694"/>
    </source>
</evidence>
<proteinExistence type="inferred from homology"/>